<feature type="transmembrane region" description="Helical" evidence="1">
    <location>
        <begin position="146"/>
        <end position="165"/>
    </location>
</feature>
<evidence type="ECO:0000313" key="3">
    <source>
        <dbReference type="Proteomes" id="UP000229740"/>
    </source>
</evidence>
<dbReference type="PANTHER" id="PTHR18640">
    <property type="entry name" value="SOLUTE CARRIER FAMILY 10 MEMBER 7"/>
    <property type="match status" value="1"/>
</dbReference>
<reference evidence="2 3" key="1">
    <citation type="submission" date="2017-10" db="EMBL/GenBank/DDBJ databases">
        <title>Novel microbial diversity and functional potential in the marine mammal oral microbiome.</title>
        <authorList>
            <person name="Dudek N.K."/>
            <person name="Sun C.L."/>
            <person name="Burstein D."/>
            <person name="Kantor R.S."/>
            <person name="Aliaga Goltsman D.S."/>
            <person name="Bik E.M."/>
            <person name="Thomas B.C."/>
            <person name="Banfield J.F."/>
            <person name="Relman D.A."/>
        </authorList>
    </citation>
    <scope>NUCLEOTIDE SEQUENCE [LARGE SCALE GENOMIC DNA]</scope>
    <source>
        <strain evidence="2">DOLZORAL124_49_17</strain>
    </source>
</reference>
<feature type="transmembrane region" description="Helical" evidence="1">
    <location>
        <begin position="7"/>
        <end position="26"/>
    </location>
</feature>
<feature type="transmembrane region" description="Helical" evidence="1">
    <location>
        <begin position="116"/>
        <end position="134"/>
    </location>
</feature>
<feature type="transmembrane region" description="Helical" evidence="1">
    <location>
        <begin position="32"/>
        <end position="48"/>
    </location>
</feature>
<feature type="transmembrane region" description="Helical" evidence="1">
    <location>
        <begin position="213"/>
        <end position="233"/>
    </location>
</feature>
<evidence type="ECO:0000256" key="1">
    <source>
        <dbReference type="SAM" id="Phobius"/>
    </source>
</evidence>
<dbReference type="EMBL" id="PDPS01000023">
    <property type="protein sequence ID" value="PID58324.1"/>
    <property type="molecule type" value="Genomic_DNA"/>
</dbReference>
<dbReference type="AlphaFoldDB" id="A0A2G6E8F6"/>
<accession>A0A2G6E8F6</accession>
<dbReference type="InterPro" id="IPR038770">
    <property type="entry name" value="Na+/solute_symporter_sf"/>
</dbReference>
<proteinExistence type="predicted"/>
<feature type="transmembrane region" description="Helical" evidence="1">
    <location>
        <begin position="88"/>
        <end position="109"/>
    </location>
</feature>
<keyword evidence="1" id="KW-1133">Transmembrane helix</keyword>
<gene>
    <name evidence="2" type="ORF">CSB45_04455</name>
</gene>
<dbReference type="Proteomes" id="UP000229740">
    <property type="component" value="Unassembled WGS sequence"/>
</dbReference>
<name>A0A2G6E8F6_9BACT</name>
<organism evidence="2 3">
    <name type="scientific">candidate division KSB3 bacterium</name>
    <dbReference type="NCBI Taxonomy" id="2044937"/>
    <lineage>
        <taxon>Bacteria</taxon>
        <taxon>candidate division KSB3</taxon>
    </lineage>
</organism>
<evidence type="ECO:0000313" key="2">
    <source>
        <dbReference type="EMBL" id="PID58324.1"/>
    </source>
</evidence>
<dbReference type="PANTHER" id="PTHR18640:SF10">
    <property type="entry name" value="SODIUM_METABOLITE COTRANSPORTER BASS4, CHLOROPLASTIC-RELATED"/>
    <property type="match status" value="1"/>
</dbReference>
<sequence length="298" mass="33243">MAVCMKKYFLLLLFAAIMLGIIFPLGRHVKPSIPYLLATLMFFNFYHMKFAAQHFFQRGVPIYCLLVLFVFPWLIFTATKTFPAPFRIGMFLSAISPAAISGPVIVGLIRGSREIAVTNVVIFNLLAPFSYPILMKSYFQTNDLTIPFWPLISKLLMLVFLPFILSCLAKRSQGLNGLIQGFSGSSHAILLLIIYIAISSSSVSLRHIPARDLALLTITIVLLAGSFYLSGYLSGRGLDMKKALGSTLGHKNCSLCIWLALANFDPLAAIPPTVYMITQHLFNTLLICYFNRERSRVT</sequence>
<dbReference type="Gene3D" id="1.20.1530.20">
    <property type="match status" value="1"/>
</dbReference>
<keyword evidence="1" id="KW-0472">Membrane</keyword>
<dbReference type="Pfam" id="PF13593">
    <property type="entry name" value="SBF_like"/>
    <property type="match status" value="1"/>
</dbReference>
<keyword evidence="1" id="KW-0812">Transmembrane</keyword>
<comment type="caution">
    <text evidence="2">The sequence shown here is derived from an EMBL/GenBank/DDBJ whole genome shotgun (WGS) entry which is preliminary data.</text>
</comment>
<feature type="transmembrane region" description="Helical" evidence="1">
    <location>
        <begin position="60"/>
        <end position="76"/>
    </location>
</feature>
<dbReference type="InterPro" id="IPR016833">
    <property type="entry name" value="Put_Na-Bile_cotransptr"/>
</dbReference>
<evidence type="ECO:0008006" key="4">
    <source>
        <dbReference type="Google" id="ProtNLM"/>
    </source>
</evidence>
<feature type="transmembrane region" description="Helical" evidence="1">
    <location>
        <begin position="177"/>
        <end position="198"/>
    </location>
</feature>
<protein>
    <recommendedName>
        <fullName evidence="4">Bile acid:sodium symporter</fullName>
    </recommendedName>
</protein>